<evidence type="ECO:0000256" key="8">
    <source>
        <dbReference type="RuleBase" id="RU362021"/>
    </source>
</evidence>
<comment type="pathway">
    <text evidence="8">Cofactor biosynthesis; NAD(+) biosynthesis; NAD(+) from nicotinamide D-ribonucleotide: step 1/1.</text>
</comment>
<dbReference type="GO" id="GO:0004515">
    <property type="term" value="F:nicotinate-nucleotide adenylyltransferase activity"/>
    <property type="evidence" value="ECO:0007669"/>
    <property type="project" value="UniProtKB-EC"/>
</dbReference>
<evidence type="ECO:0000313" key="10">
    <source>
        <dbReference type="EMBL" id="KAJ3098439.1"/>
    </source>
</evidence>
<dbReference type="GO" id="GO:0000309">
    <property type="term" value="F:nicotinamide-nucleotide adenylyltransferase activity"/>
    <property type="evidence" value="ECO:0007669"/>
    <property type="project" value="UniProtKB-EC"/>
</dbReference>
<reference evidence="10" key="1">
    <citation type="submission" date="2020-05" db="EMBL/GenBank/DDBJ databases">
        <title>Phylogenomic resolution of chytrid fungi.</title>
        <authorList>
            <person name="Stajich J.E."/>
            <person name="Amses K."/>
            <person name="Simmons R."/>
            <person name="Seto K."/>
            <person name="Myers J."/>
            <person name="Bonds A."/>
            <person name="Quandt C.A."/>
            <person name="Barry K."/>
            <person name="Liu P."/>
            <person name="Grigoriev I."/>
            <person name="Longcore J.E."/>
            <person name="James T.Y."/>
        </authorList>
    </citation>
    <scope>NUCLEOTIDE SEQUENCE</scope>
    <source>
        <strain evidence="10">JEL0513</strain>
    </source>
</reference>
<evidence type="ECO:0000259" key="9">
    <source>
        <dbReference type="Pfam" id="PF01467"/>
    </source>
</evidence>
<dbReference type="InterPro" id="IPR004821">
    <property type="entry name" value="Cyt_trans-like"/>
</dbReference>
<comment type="caution">
    <text evidence="10">The sequence shown here is derived from an EMBL/GenBank/DDBJ whole genome shotgun (WGS) entry which is preliminary data.</text>
</comment>
<evidence type="ECO:0000256" key="5">
    <source>
        <dbReference type="ARBA" id="ARBA00022840"/>
    </source>
</evidence>
<comment type="catalytic activity">
    <reaction evidence="8">
        <text>nicotinate beta-D-ribonucleotide + ATP + H(+) = deamido-NAD(+) + diphosphate</text>
        <dbReference type="Rhea" id="RHEA:22860"/>
        <dbReference type="ChEBI" id="CHEBI:15378"/>
        <dbReference type="ChEBI" id="CHEBI:30616"/>
        <dbReference type="ChEBI" id="CHEBI:33019"/>
        <dbReference type="ChEBI" id="CHEBI:57502"/>
        <dbReference type="ChEBI" id="CHEBI:58437"/>
        <dbReference type="EC" id="2.7.7.18"/>
    </reaction>
</comment>
<gene>
    <name evidence="10" type="ORF">HK100_005101</name>
</gene>
<dbReference type="InterPro" id="IPR051182">
    <property type="entry name" value="Euk_NMN_adenylyltrnsfrase"/>
</dbReference>
<dbReference type="InterPro" id="IPR014729">
    <property type="entry name" value="Rossmann-like_a/b/a_fold"/>
</dbReference>
<sequence length="327" mass="37607">MSKSETNELELRAVPQDLHRIDSNIQLDELNYKLPRSKVKAVMNGDAAAGTFALHSNKIPLVLVACGSYSPVTYLHLRMFEMARDHVVEHGEFELLGAYFSPVSSGYKKAGLAYYKHRVRMCQLAVEESEFIDVDPWEAFQTETQRTAIVLRIRIKLVAGGDLIQSFASYEVRNGEKIPVWLPSDLDIILGKFGCFIIERTGSDVHDFLLSHQSLYNHRKRVHVVKQFIYNDISSTKVRLFIKRKMSIRYLLPDSVIAYISRKRLYMVDEPSGRTDGPFDDDDIIQKSLEADEKLEDKFIEVVNMDPYEVEETNRLEALRHQAMNDD</sequence>
<comment type="similarity">
    <text evidence="8">Belongs to the eukaryotic NMN adenylyltransferase family.</text>
</comment>
<dbReference type="EMBL" id="JADGJH010002420">
    <property type="protein sequence ID" value="KAJ3098439.1"/>
    <property type="molecule type" value="Genomic_DNA"/>
</dbReference>
<protein>
    <recommendedName>
        <fullName evidence="8">Nicotinamide-nucleotide adenylyltransferase</fullName>
        <ecNumber evidence="8">2.7.7.1</ecNumber>
        <ecNumber evidence="8">2.7.7.18</ecNumber>
    </recommendedName>
</protein>
<dbReference type="EC" id="2.7.7.18" evidence="8"/>
<dbReference type="NCBIfam" id="TIGR00482">
    <property type="entry name" value="nicotinate (nicotinamide) nucleotide adenylyltransferase"/>
    <property type="match status" value="1"/>
</dbReference>
<dbReference type="Pfam" id="PF01467">
    <property type="entry name" value="CTP_transf_like"/>
    <property type="match status" value="1"/>
</dbReference>
<keyword evidence="1 8" id="KW-0662">Pyridine nucleotide biosynthesis</keyword>
<dbReference type="PANTHER" id="PTHR12039">
    <property type="entry name" value="NICOTINAMIDE MONONUCLEOTIDE ADENYLYLTRANSFERASE"/>
    <property type="match status" value="1"/>
</dbReference>
<keyword evidence="4 8" id="KW-0547">Nucleotide-binding</keyword>
<keyword evidence="3 8" id="KW-0548">Nucleotidyltransferase</keyword>
<evidence type="ECO:0000256" key="1">
    <source>
        <dbReference type="ARBA" id="ARBA00022642"/>
    </source>
</evidence>
<evidence type="ECO:0000256" key="4">
    <source>
        <dbReference type="ARBA" id="ARBA00022741"/>
    </source>
</evidence>
<dbReference type="InterPro" id="IPR005248">
    <property type="entry name" value="NadD/NMNAT"/>
</dbReference>
<dbReference type="GO" id="GO:0009435">
    <property type="term" value="P:NAD+ biosynthetic process"/>
    <property type="evidence" value="ECO:0007669"/>
    <property type="project" value="InterPro"/>
</dbReference>
<evidence type="ECO:0000256" key="3">
    <source>
        <dbReference type="ARBA" id="ARBA00022695"/>
    </source>
</evidence>
<organism evidence="10 11">
    <name type="scientific">Physocladia obscura</name>
    <dbReference type="NCBI Taxonomy" id="109957"/>
    <lineage>
        <taxon>Eukaryota</taxon>
        <taxon>Fungi</taxon>
        <taxon>Fungi incertae sedis</taxon>
        <taxon>Chytridiomycota</taxon>
        <taxon>Chytridiomycota incertae sedis</taxon>
        <taxon>Chytridiomycetes</taxon>
        <taxon>Chytridiales</taxon>
        <taxon>Chytriomycetaceae</taxon>
        <taxon>Physocladia</taxon>
    </lineage>
</organism>
<dbReference type="EC" id="2.7.7.1" evidence="8"/>
<dbReference type="Gene3D" id="3.40.50.620">
    <property type="entry name" value="HUPs"/>
    <property type="match status" value="1"/>
</dbReference>
<keyword evidence="2 8" id="KW-0808">Transferase</keyword>
<keyword evidence="6 8" id="KW-0520">NAD</keyword>
<dbReference type="Proteomes" id="UP001211907">
    <property type="component" value="Unassembled WGS sequence"/>
</dbReference>
<keyword evidence="11" id="KW-1185">Reference proteome</keyword>
<dbReference type="AlphaFoldDB" id="A0AAD5XDG7"/>
<dbReference type="PANTHER" id="PTHR12039:SF0">
    <property type="entry name" value="NICOTINAMIDE-NUCLEOTIDE ADENYLYLTRANSFERASE"/>
    <property type="match status" value="1"/>
</dbReference>
<evidence type="ECO:0000256" key="6">
    <source>
        <dbReference type="ARBA" id="ARBA00023027"/>
    </source>
</evidence>
<comment type="catalytic activity">
    <reaction evidence="7 8">
        <text>beta-nicotinamide D-ribonucleotide + ATP + H(+) = diphosphate + NAD(+)</text>
        <dbReference type="Rhea" id="RHEA:21360"/>
        <dbReference type="ChEBI" id="CHEBI:14649"/>
        <dbReference type="ChEBI" id="CHEBI:15378"/>
        <dbReference type="ChEBI" id="CHEBI:30616"/>
        <dbReference type="ChEBI" id="CHEBI:33019"/>
        <dbReference type="ChEBI" id="CHEBI:57540"/>
        <dbReference type="EC" id="2.7.7.1"/>
    </reaction>
</comment>
<dbReference type="SUPFAM" id="SSF52374">
    <property type="entry name" value="Nucleotidylyl transferase"/>
    <property type="match status" value="1"/>
</dbReference>
<name>A0AAD5XDG7_9FUNG</name>
<keyword evidence="5 8" id="KW-0067">ATP-binding</keyword>
<evidence type="ECO:0000256" key="7">
    <source>
        <dbReference type="ARBA" id="ARBA00049001"/>
    </source>
</evidence>
<evidence type="ECO:0000256" key="2">
    <source>
        <dbReference type="ARBA" id="ARBA00022679"/>
    </source>
</evidence>
<dbReference type="GO" id="GO:0005524">
    <property type="term" value="F:ATP binding"/>
    <property type="evidence" value="ECO:0007669"/>
    <property type="project" value="UniProtKB-KW"/>
</dbReference>
<accession>A0AAD5XDG7</accession>
<feature type="domain" description="Cytidyltransferase-like" evidence="9">
    <location>
        <begin position="64"/>
        <end position="239"/>
    </location>
</feature>
<proteinExistence type="inferred from homology"/>
<evidence type="ECO:0000313" key="11">
    <source>
        <dbReference type="Proteomes" id="UP001211907"/>
    </source>
</evidence>